<dbReference type="InterPro" id="IPR005904">
    <property type="entry name" value="Hxn_phspho_trans"/>
</dbReference>
<dbReference type="Proteomes" id="UP001054884">
    <property type="component" value="Unassembled WGS sequence"/>
</dbReference>
<proteinExistence type="inferred from homology"/>
<dbReference type="UniPathway" id="UPA00591">
    <property type="reaction ID" value="UER00648"/>
</dbReference>
<dbReference type="GO" id="GO:0006178">
    <property type="term" value="P:guanine salvage"/>
    <property type="evidence" value="ECO:0007669"/>
    <property type="project" value="TreeGrafter"/>
</dbReference>
<evidence type="ECO:0000256" key="5">
    <source>
        <dbReference type="ARBA" id="ARBA00004676"/>
    </source>
</evidence>
<dbReference type="GO" id="GO:0005829">
    <property type="term" value="C:cytosol"/>
    <property type="evidence" value="ECO:0007669"/>
    <property type="project" value="TreeGrafter"/>
</dbReference>
<evidence type="ECO:0000256" key="14">
    <source>
        <dbReference type="ARBA" id="ARBA00048811"/>
    </source>
</evidence>
<dbReference type="GO" id="GO:0052657">
    <property type="term" value="F:guanine phosphoribosyltransferase activity"/>
    <property type="evidence" value="ECO:0007669"/>
    <property type="project" value="UniProtKB-ARBA"/>
</dbReference>
<dbReference type="GO" id="GO:0046100">
    <property type="term" value="P:hypoxanthine metabolic process"/>
    <property type="evidence" value="ECO:0007669"/>
    <property type="project" value="TreeGrafter"/>
</dbReference>
<keyword evidence="11 16" id="KW-0660">Purine salvage</keyword>
<dbReference type="EMBL" id="BNHY01000013">
    <property type="protein sequence ID" value="GHN33676.1"/>
    <property type="molecule type" value="Genomic_DNA"/>
</dbReference>
<evidence type="ECO:0000313" key="22">
    <source>
        <dbReference type="Proteomes" id="UP001054884"/>
    </source>
</evidence>
<dbReference type="Proteomes" id="UP001213083">
    <property type="component" value="Unassembled WGS sequence"/>
</dbReference>
<evidence type="ECO:0000313" key="19">
    <source>
        <dbReference type="EMBL" id="MDA3782452.1"/>
    </source>
</evidence>
<dbReference type="GO" id="GO:0000166">
    <property type="term" value="F:nucleotide binding"/>
    <property type="evidence" value="ECO:0007669"/>
    <property type="project" value="UniProtKB-KW"/>
</dbReference>
<evidence type="ECO:0000313" key="18">
    <source>
        <dbReference type="EMBL" id="GHN33676.1"/>
    </source>
</evidence>
<evidence type="ECO:0000256" key="7">
    <source>
        <dbReference type="ARBA" id="ARBA00022490"/>
    </source>
</evidence>
<evidence type="ECO:0000313" key="23">
    <source>
        <dbReference type="Proteomes" id="UP001213083"/>
    </source>
</evidence>
<evidence type="ECO:0000256" key="6">
    <source>
        <dbReference type="ARBA" id="ARBA00008391"/>
    </source>
</evidence>
<keyword evidence="10 16" id="KW-0479">Metal-binding</keyword>
<dbReference type="GO" id="GO:0000287">
    <property type="term" value="F:magnesium ion binding"/>
    <property type="evidence" value="ECO:0007669"/>
    <property type="project" value="TreeGrafter"/>
</dbReference>
<keyword evidence="8 16" id="KW-0328">Glycosyltransferase</keyword>
<comment type="catalytic activity">
    <reaction evidence="14">
        <text>GMP + diphosphate = guanine + 5-phospho-alpha-D-ribose 1-diphosphate</text>
        <dbReference type="Rhea" id="RHEA:25424"/>
        <dbReference type="ChEBI" id="CHEBI:16235"/>
        <dbReference type="ChEBI" id="CHEBI:33019"/>
        <dbReference type="ChEBI" id="CHEBI:58017"/>
        <dbReference type="ChEBI" id="CHEBI:58115"/>
        <dbReference type="EC" id="2.4.2.8"/>
    </reaction>
    <physiologicalReaction direction="right-to-left" evidence="14">
        <dbReference type="Rhea" id="RHEA:25426"/>
    </physiologicalReaction>
</comment>
<comment type="cofactor">
    <cofactor evidence="1 16">
        <name>Mg(2+)</name>
        <dbReference type="ChEBI" id="CHEBI:18420"/>
    </cofactor>
</comment>
<dbReference type="InterPro" id="IPR000836">
    <property type="entry name" value="PRTase_dom"/>
</dbReference>
<dbReference type="Proteomes" id="UP000292818">
    <property type="component" value="Unassembled WGS sequence"/>
</dbReference>
<keyword evidence="7 16" id="KW-0963">Cytoplasm</keyword>
<dbReference type="GeneID" id="69668539"/>
<dbReference type="GO" id="GO:0006166">
    <property type="term" value="P:purine ribonucleoside salvage"/>
    <property type="evidence" value="ECO:0007669"/>
    <property type="project" value="UniProtKB-KW"/>
</dbReference>
<dbReference type="InterPro" id="IPR029057">
    <property type="entry name" value="PRTase-like"/>
</dbReference>
<reference evidence="19 23" key="3">
    <citation type="submission" date="2023-01" db="EMBL/GenBank/DDBJ databases">
        <title>Sequencing of the bacterial strains from artisanal fermented milk Matsoni.</title>
        <authorList>
            <person name="Rozman V."/>
            <person name="Accetto T."/>
            <person name="Bogovic Matijasic B."/>
        </authorList>
    </citation>
    <scope>NUCLEOTIDE SEQUENCE [LARGE SCALE GENOMIC DNA]</scope>
    <source>
        <strain evidence="19">Lbl143</strain>
        <strain evidence="23">lbl143</strain>
    </source>
</reference>
<dbReference type="Pfam" id="PF00156">
    <property type="entry name" value="Pribosyltran"/>
    <property type="match status" value="1"/>
</dbReference>
<evidence type="ECO:0000256" key="3">
    <source>
        <dbReference type="ARBA" id="ARBA00004496"/>
    </source>
</evidence>
<comment type="subcellular location">
    <subcellularLocation>
        <location evidence="3 16">Cytoplasm</location>
    </subcellularLocation>
</comment>
<evidence type="ECO:0000256" key="4">
    <source>
        <dbReference type="ARBA" id="ARBA00004669"/>
    </source>
</evidence>
<dbReference type="UniPathway" id="UPA00909">
    <property type="reaction ID" value="UER00887"/>
</dbReference>
<keyword evidence="9 16" id="KW-0808">Transferase</keyword>
<dbReference type="EMBL" id="SETJ01000018">
    <property type="protein sequence ID" value="RZM17108.1"/>
    <property type="molecule type" value="Genomic_DNA"/>
</dbReference>
<keyword evidence="12 16" id="KW-0547">Nucleotide-binding</keyword>
<evidence type="ECO:0000256" key="10">
    <source>
        <dbReference type="ARBA" id="ARBA00022723"/>
    </source>
</evidence>
<dbReference type="AlphaFoldDB" id="A0A2I1SRV0"/>
<comment type="pathway">
    <text evidence="4 16">Purine metabolism; IMP biosynthesis via salvage pathway; IMP from hypoxanthine: step 1/1.</text>
</comment>
<evidence type="ECO:0000256" key="11">
    <source>
        <dbReference type="ARBA" id="ARBA00022726"/>
    </source>
</evidence>
<gene>
    <name evidence="18" type="primary">hpt</name>
    <name evidence="20" type="ORF">LDELB18P1_0463</name>
    <name evidence="18" type="ORF">ME791_08280</name>
    <name evidence="19" type="ORF">PF593_04715</name>
</gene>
<comment type="pathway">
    <text evidence="5">Purine metabolism; GMP biosynthesis via salvage pathway; GMP from guanine: step 1/1.</text>
</comment>
<evidence type="ECO:0000313" key="20">
    <source>
        <dbReference type="EMBL" id="RZM17108.1"/>
    </source>
</evidence>
<evidence type="ECO:0000256" key="12">
    <source>
        <dbReference type="ARBA" id="ARBA00022741"/>
    </source>
</evidence>
<dbReference type="EMBL" id="JAQIEV010000012">
    <property type="protein sequence ID" value="MDA3782452.1"/>
    <property type="molecule type" value="Genomic_DNA"/>
</dbReference>
<evidence type="ECO:0000256" key="2">
    <source>
        <dbReference type="ARBA" id="ARBA00002049"/>
    </source>
</evidence>
<dbReference type="GO" id="GO:0032263">
    <property type="term" value="P:GMP salvage"/>
    <property type="evidence" value="ECO:0007669"/>
    <property type="project" value="UniProtKB-UniPathway"/>
</dbReference>
<dbReference type="RefSeq" id="WP_002877987.1">
    <property type="nucleotide sequence ID" value="NZ_BNHP01000014.1"/>
</dbReference>
<comment type="catalytic activity">
    <reaction evidence="15">
        <text>IMP + diphosphate = hypoxanthine + 5-phospho-alpha-D-ribose 1-diphosphate</text>
        <dbReference type="Rhea" id="RHEA:17973"/>
        <dbReference type="ChEBI" id="CHEBI:17368"/>
        <dbReference type="ChEBI" id="CHEBI:33019"/>
        <dbReference type="ChEBI" id="CHEBI:58017"/>
        <dbReference type="ChEBI" id="CHEBI:58053"/>
        <dbReference type="EC" id="2.4.2.8"/>
    </reaction>
    <physiologicalReaction direction="right-to-left" evidence="15">
        <dbReference type="Rhea" id="RHEA:17975"/>
    </physiologicalReaction>
</comment>
<dbReference type="NCBIfam" id="TIGR01203">
    <property type="entry name" value="HGPRTase"/>
    <property type="match status" value="1"/>
</dbReference>
<dbReference type="GO" id="GO:0004422">
    <property type="term" value="F:hypoxanthine phosphoribosyltransferase activity"/>
    <property type="evidence" value="ECO:0007669"/>
    <property type="project" value="InterPro"/>
</dbReference>
<evidence type="ECO:0000256" key="15">
    <source>
        <dbReference type="ARBA" id="ARBA00049402"/>
    </source>
</evidence>
<dbReference type="PANTHER" id="PTHR43340:SF1">
    <property type="entry name" value="HYPOXANTHINE PHOSPHORIBOSYLTRANSFERASE"/>
    <property type="match status" value="1"/>
</dbReference>
<dbReference type="PANTHER" id="PTHR43340">
    <property type="entry name" value="HYPOXANTHINE-GUANINE PHOSPHORIBOSYLTRANSFERASE"/>
    <property type="match status" value="1"/>
</dbReference>
<dbReference type="FunFam" id="3.40.50.2020:FF:000006">
    <property type="entry name" value="Hypoxanthine phosphoribosyltransferase"/>
    <property type="match status" value="1"/>
</dbReference>
<dbReference type="EC" id="2.4.2.8" evidence="16"/>
<evidence type="ECO:0000256" key="13">
    <source>
        <dbReference type="ARBA" id="ARBA00022842"/>
    </source>
</evidence>
<organism evidence="20 21">
    <name type="scientific">Lactobacillus delbrueckii</name>
    <dbReference type="NCBI Taxonomy" id="1584"/>
    <lineage>
        <taxon>Bacteria</taxon>
        <taxon>Bacillati</taxon>
        <taxon>Bacillota</taxon>
        <taxon>Bacilli</taxon>
        <taxon>Lactobacillales</taxon>
        <taxon>Lactobacillaceae</taxon>
        <taxon>Lactobacillus</taxon>
    </lineage>
</organism>
<reference evidence="20 21" key="1">
    <citation type="submission" date="2019-01" db="EMBL/GenBank/DDBJ databases">
        <title>Colonization of the human gut by bovine bacteria present in Parmesan cheese.</title>
        <authorList>
            <person name="Lugli G.A."/>
            <person name="Milani C."/>
        </authorList>
    </citation>
    <scope>NUCLEOTIDE SEQUENCE [LARGE SCALE GENOMIC DNA]</scope>
    <source>
        <strain evidence="20 21">LDELB18P1</strain>
    </source>
</reference>
<feature type="domain" description="Phosphoribosyltransferase" evidence="17">
    <location>
        <begin position="17"/>
        <end position="162"/>
    </location>
</feature>
<protein>
    <recommendedName>
        <fullName evidence="16">Hypoxanthine phosphoribosyltransferase</fullName>
        <ecNumber evidence="16">2.4.2.8</ecNumber>
    </recommendedName>
</protein>
<dbReference type="CDD" id="cd06223">
    <property type="entry name" value="PRTases_typeI"/>
    <property type="match status" value="1"/>
</dbReference>
<dbReference type="SUPFAM" id="SSF53271">
    <property type="entry name" value="PRTase-like"/>
    <property type="match status" value="1"/>
</dbReference>
<evidence type="ECO:0000256" key="1">
    <source>
        <dbReference type="ARBA" id="ARBA00001946"/>
    </source>
</evidence>
<accession>A0A2I1SRV0</accession>
<evidence type="ECO:0000259" key="17">
    <source>
        <dbReference type="Pfam" id="PF00156"/>
    </source>
</evidence>
<comment type="caution">
    <text evidence="20">The sequence shown here is derived from an EMBL/GenBank/DDBJ whole genome shotgun (WGS) entry which is preliminary data.</text>
</comment>
<evidence type="ECO:0000313" key="21">
    <source>
        <dbReference type="Proteomes" id="UP000292818"/>
    </source>
</evidence>
<dbReference type="GO" id="GO:0032264">
    <property type="term" value="P:IMP salvage"/>
    <property type="evidence" value="ECO:0007669"/>
    <property type="project" value="UniProtKB-UniPathway"/>
</dbReference>
<name>A0A2I1SRV0_9LACO</name>
<reference evidence="18 22" key="2">
    <citation type="journal article" date="2022" name="J. Dairy Sci.">
        <title>Genetic diversity of Lactobacillus delbrueckii isolated from raw milk in Hokkaido, Japan.</title>
        <authorList>
            <person name="Tsuchihashi H."/>
            <person name="Ichikawa A."/>
            <person name="Takeda M."/>
            <person name="Koizumi A."/>
            <person name="Mizoguchi C."/>
            <person name="Ishida T."/>
            <person name="Kimura K."/>
        </authorList>
    </citation>
    <scope>NUCLEOTIDE SEQUENCE [LARGE SCALE GENOMIC DNA]</scope>
    <source>
        <strain evidence="18 22">ME-791</strain>
    </source>
</reference>
<keyword evidence="13 16" id="KW-0460">Magnesium</keyword>
<evidence type="ECO:0000256" key="9">
    <source>
        <dbReference type="ARBA" id="ARBA00022679"/>
    </source>
</evidence>
<evidence type="ECO:0000256" key="16">
    <source>
        <dbReference type="RuleBase" id="RU364099"/>
    </source>
</evidence>
<evidence type="ECO:0000256" key="8">
    <source>
        <dbReference type="ARBA" id="ARBA00022676"/>
    </source>
</evidence>
<comment type="function">
    <text evidence="2">Purine salvage pathway enzyme that catalyzes the transfer of the ribosyl-5-phosphate group from 5-phospho-alpha-D-ribose 1-diphosphate (PRPP) to the N9 position of the 6-oxopurines hypoxanthine and guanine to form the corresponding ribonucleotides IMP (inosine 5'-monophosphate) and GMP (guanosine 5'-monophosphate), with the release of PPi.</text>
</comment>
<sequence length="190" mass="21174">MKSIHDAVDHKLYSEEDIAEMTKRLGQQLTKDYAGKRVLVVGALKGAIFFLTDLLREMDLACDIDFIDVSSYGNGTESSGKITVTHDLEADVTGRDVLIVEDIVDTGLTLKFMKDELLSRGANSVKCCVLLNKTARRTTEVDVEYYGTHVGNEFVIGYGMDFAGLYRNLPYIGVIKPEVVEEFSSKHEHD</sequence>
<dbReference type="Gene3D" id="3.40.50.2020">
    <property type="match status" value="1"/>
</dbReference>
<comment type="similarity">
    <text evidence="6 16">Belongs to the purine/pyrimidine phosphoribosyltransferase family.</text>
</comment>
<dbReference type="InterPro" id="IPR050408">
    <property type="entry name" value="HGPRT"/>
</dbReference>